<name>A0A235H510_AZOBR</name>
<evidence type="ECO:0000256" key="5">
    <source>
        <dbReference type="ARBA" id="ARBA00022970"/>
    </source>
</evidence>
<gene>
    <name evidence="7" type="primary">livF</name>
    <name evidence="7" type="ORF">CHT98_29065</name>
    <name evidence="8" type="ORF">D3869_18640</name>
</gene>
<keyword evidence="4 7" id="KW-0067">ATP-binding</keyword>
<geneLocation type="plasmid" evidence="7">
    <name>unnamed</name>
</geneLocation>
<evidence type="ECO:0000256" key="2">
    <source>
        <dbReference type="ARBA" id="ARBA00022448"/>
    </source>
</evidence>
<dbReference type="InterPro" id="IPR017871">
    <property type="entry name" value="ABC_transporter-like_CS"/>
</dbReference>
<dbReference type="Gene3D" id="3.40.50.300">
    <property type="entry name" value="P-loop containing nucleotide triphosphate hydrolases"/>
    <property type="match status" value="1"/>
</dbReference>
<dbReference type="CDD" id="cd03224">
    <property type="entry name" value="ABC_TM1139_LivF_branched"/>
    <property type="match status" value="1"/>
</dbReference>
<evidence type="ECO:0000256" key="3">
    <source>
        <dbReference type="ARBA" id="ARBA00022741"/>
    </source>
</evidence>
<dbReference type="PROSITE" id="PS00211">
    <property type="entry name" value="ABC_TRANSPORTER_1"/>
    <property type="match status" value="1"/>
</dbReference>
<dbReference type="PANTHER" id="PTHR43820">
    <property type="entry name" value="HIGH-AFFINITY BRANCHED-CHAIN AMINO ACID TRANSPORT ATP-BINDING PROTEIN LIVF"/>
    <property type="match status" value="1"/>
</dbReference>
<dbReference type="GO" id="GO:0016887">
    <property type="term" value="F:ATP hydrolysis activity"/>
    <property type="evidence" value="ECO:0007669"/>
    <property type="project" value="InterPro"/>
</dbReference>
<dbReference type="AlphaFoldDB" id="A0A235H510"/>
<comment type="similarity">
    <text evidence="1">Belongs to the ABC transporter superfamily.</text>
</comment>
<dbReference type="Pfam" id="PF00005">
    <property type="entry name" value="ABC_tran"/>
    <property type="match status" value="1"/>
</dbReference>
<evidence type="ECO:0000313" key="9">
    <source>
        <dbReference type="Proteomes" id="UP000215367"/>
    </source>
</evidence>
<sequence length="234" mass="24803">MLTVSDLDLFYGDAQALDGVSIAVAEGTTTAIVGANGAGKTSLIRTISGILKPARGTIRFRGKDIAGLPSHVVCDLGIGQVAEGRQIFPTLSIRENLEMGAVIPRARAGAKETFERVLTLFPRLQERLEQAAGTLSGGEQQMLAIGRCLMGKPDLIMFDEPSLGLSPTMVQELFRTIRALAAEGMTIILVEQNVAASLKLAQRAYVLENGRVVLAGTGEELLADPAVKQAYLGL</sequence>
<reference evidence="7 9" key="1">
    <citation type="submission" date="2017-07" db="EMBL/GenBank/DDBJ databases">
        <title>Whole genome sequence of Azospirillum brasilense 2A1, a potential biofertilizer strain.</title>
        <authorList>
            <person name="Fontana C.A."/>
            <person name="Toffoli L.M."/>
            <person name="Salazar S.M."/>
            <person name="Puglisi E."/>
            <person name="Pedraza R."/>
            <person name="Bassi D."/>
            <person name="Cocconcelli P.S."/>
        </authorList>
    </citation>
    <scope>NUCLEOTIDE SEQUENCE [LARGE SCALE GENOMIC DNA]</scope>
    <source>
        <strain evidence="7 9">2A1</strain>
        <plasmid evidence="7">unnamed</plasmid>
    </source>
</reference>
<keyword evidence="3" id="KW-0547">Nucleotide-binding</keyword>
<dbReference type="GO" id="GO:0015658">
    <property type="term" value="F:branched-chain amino acid transmembrane transporter activity"/>
    <property type="evidence" value="ECO:0007669"/>
    <property type="project" value="TreeGrafter"/>
</dbReference>
<evidence type="ECO:0000256" key="1">
    <source>
        <dbReference type="ARBA" id="ARBA00005417"/>
    </source>
</evidence>
<evidence type="ECO:0000256" key="4">
    <source>
        <dbReference type="ARBA" id="ARBA00022840"/>
    </source>
</evidence>
<dbReference type="SUPFAM" id="SSF52540">
    <property type="entry name" value="P-loop containing nucleoside triphosphate hydrolases"/>
    <property type="match status" value="1"/>
</dbReference>
<keyword evidence="5" id="KW-0029">Amino-acid transport</keyword>
<dbReference type="InterPro" id="IPR003439">
    <property type="entry name" value="ABC_transporter-like_ATP-bd"/>
</dbReference>
<dbReference type="Proteomes" id="UP000298693">
    <property type="component" value="Plasmid p1"/>
</dbReference>
<keyword evidence="2" id="KW-0813">Transport</keyword>
<evidence type="ECO:0000313" key="8">
    <source>
        <dbReference type="EMBL" id="QCO17274.1"/>
    </source>
</evidence>
<evidence type="ECO:0000313" key="7">
    <source>
        <dbReference type="EMBL" id="OYD80880.1"/>
    </source>
</evidence>
<feature type="domain" description="ABC transporter" evidence="6">
    <location>
        <begin position="2"/>
        <end position="234"/>
    </location>
</feature>
<dbReference type="InterPro" id="IPR052156">
    <property type="entry name" value="BCAA_Transport_ATP-bd_LivF"/>
</dbReference>
<dbReference type="Proteomes" id="UP000215367">
    <property type="component" value="Unassembled WGS sequence"/>
</dbReference>
<dbReference type="PANTHER" id="PTHR43820:SF4">
    <property type="entry name" value="HIGH-AFFINITY BRANCHED-CHAIN AMINO ACID TRANSPORT ATP-BINDING PROTEIN LIVF"/>
    <property type="match status" value="1"/>
</dbReference>
<dbReference type="GO" id="GO:0005524">
    <property type="term" value="F:ATP binding"/>
    <property type="evidence" value="ECO:0007669"/>
    <property type="project" value="UniProtKB-KW"/>
</dbReference>
<dbReference type="EMBL" id="CP032346">
    <property type="protein sequence ID" value="QCO17274.1"/>
    <property type="molecule type" value="Genomic_DNA"/>
</dbReference>
<accession>A0A235H510</accession>
<dbReference type="RefSeq" id="WP_094306858.1">
    <property type="nucleotide sequence ID" value="NZ_CP032346.1"/>
</dbReference>
<dbReference type="EMBL" id="NOWT01000043">
    <property type="protein sequence ID" value="OYD80880.1"/>
    <property type="molecule type" value="Genomic_DNA"/>
</dbReference>
<keyword evidence="7" id="KW-0614">Plasmid</keyword>
<geneLocation type="plasmid" evidence="8">
    <name>p1</name>
</geneLocation>
<dbReference type="InterPro" id="IPR003593">
    <property type="entry name" value="AAA+_ATPase"/>
</dbReference>
<protein>
    <submittedName>
        <fullName evidence="7 8">ABC transporter ATP-binding protein</fullName>
    </submittedName>
</protein>
<reference evidence="8 10" key="2">
    <citation type="submission" date="2018-09" db="EMBL/GenBank/DDBJ databases">
        <title>Whole genome based analysis of evolution and adaptive divergence in Indian and Brazilian strains of Azospirillum brasilense.</title>
        <authorList>
            <person name="Singh C."/>
            <person name="Tripathi A.K."/>
        </authorList>
    </citation>
    <scope>NUCLEOTIDE SEQUENCE [LARGE SCALE GENOMIC DNA]</scope>
    <source>
        <strain evidence="8 10">MTCC4039</strain>
        <plasmid evidence="8 10">p1</plasmid>
    </source>
</reference>
<proteinExistence type="inferred from homology"/>
<dbReference type="PROSITE" id="PS50893">
    <property type="entry name" value="ABC_TRANSPORTER_2"/>
    <property type="match status" value="1"/>
</dbReference>
<organism evidence="7 9">
    <name type="scientific">Azospirillum brasilense</name>
    <dbReference type="NCBI Taxonomy" id="192"/>
    <lineage>
        <taxon>Bacteria</taxon>
        <taxon>Pseudomonadati</taxon>
        <taxon>Pseudomonadota</taxon>
        <taxon>Alphaproteobacteria</taxon>
        <taxon>Rhodospirillales</taxon>
        <taxon>Azospirillaceae</taxon>
        <taxon>Azospirillum</taxon>
    </lineage>
</organism>
<dbReference type="GO" id="GO:0015807">
    <property type="term" value="P:L-amino acid transport"/>
    <property type="evidence" value="ECO:0007669"/>
    <property type="project" value="TreeGrafter"/>
</dbReference>
<dbReference type="InterPro" id="IPR027417">
    <property type="entry name" value="P-loop_NTPase"/>
</dbReference>
<dbReference type="SMART" id="SM00382">
    <property type="entry name" value="AAA"/>
    <property type="match status" value="1"/>
</dbReference>
<evidence type="ECO:0000313" key="10">
    <source>
        <dbReference type="Proteomes" id="UP000298693"/>
    </source>
</evidence>
<evidence type="ECO:0000259" key="6">
    <source>
        <dbReference type="PROSITE" id="PS50893"/>
    </source>
</evidence>